<dbReference type="HOGENOM" id="CLU_2766966_0_0_4"/>
<dbReference type="AlphaFoldDB" id="G8QNQ7"/>
<dbReference type="EMBL" id="CP003153">
    <property type="protein sequence ID" value="AEV26951.1"/>
    <property type="molecule type" value="Genomic_DNA"/>
</dbReference>
<sequence>MATTINLTPTWGDIGLLAYRLAVSNEEKALAHLRPDFARAFAMAEALKQLMPTLRMTSKASQAAFWLLN</sequence>
<proteinExistence type="predicted"/>
<organism evidence="1 2">
    <name type="scientific">Azospira oryzae (strain ATCC BAA-33 / DSM 13638 / PS)</name>
    <name type="common">Dechlorosoma suillum</name>
    <dbReference type="NCBI Taxonomy" id="640081"/>
    <lineage>
        <taxon>Bacteria</taxon>
        <taxon>Pseudomonadati</taxon>
        <taxon>Pseudomonadota</taxon>
        <taxon>Betaproteobacteria</taxon>
        <taxon>Rhodocyclales</taxon>
        <taxon>Rhodocyclaceae</taxon>
        <taxon>Azospira</taxon>
    </lineage>
</organism>
<dbReference type="eggNOG" id="ENOG5033HE8">
    <property type="taxonomic scope" value="Bacteria"/>
</dbReference>
<reference evidence="1 2" key="1">
    <citation type="journal article" date="2012" name="J. Bacteriol.">
        <title>Complete genome sequence of the anaerobic perchlorate-reducing bacterium Azospira suillum strain PS.</title>
        <authorList>
            <person name="Byrne-Bailey K.G."/>
            <person name="Coates J.D."/>
        </authorList>
    </citation>
    <scope>NUCLEOTIDE SEQUENCE [LARGE SCALE GENOMIC DNA]</scope>
    <source>
        <strain evidence="2">ATCC BAA-33 / DSM 13638 / PS</strain>
    </source>
</reference>
<evidence type="ECO:0000313" key="2">
    <source>
        <dbReference type="Proteomes" id="UP000005633"/>
    </source>
</evidence>
<dbReference type="RefSeq" id="WP_014237632.1">
    <property type="nucleotide sequence ID" value="NC_016616.1"/>
</dbReference>
<gene>
    <name evidence="1" type="ordered locus">Dsui_2600</name>
</gene>
<protein>
    <submittedName>
        <fullName evidence="1">Uncharacterized protein</fullName>
    </submittedName>
</protein>
<name>G8QNQ7_AZOOP</name>
<dbReference type="Proteomes" id="UP000005633">
    <property type="component" value="Chromosome"/>
</dbReference>
<dbReference type="KEGG" id="dsu:Dsui_2600"/>
<accession>G8QNQ7</accession>
<evidence type="ECO:0000313" key="1">
    <source>
        <dbReference type="EMBL" id="AEV26951.1"/>
    </source>
</evidence>